<keyword evidence="3" id="KW-1185">Reference proteome</keyword>
<keyword evidence="1" id="KW-0472">Membrane</keyword>
<gene>
    <name evidence="2" type="ORF">BET01_01445</name>
</gene>
<protein>
    <submittedName>
        <fullName evidence="2">Uncharacterized protein</fullName>
    </submittedName>
</protein>
<evidence type="ECO:0000313" key="3">
    <source>
        <dbReference type="Proteomes" id="UP000284277"/>
    </source>
</evidence>
<dbReference type="EMBL" id="MCIA01000001">
    <property type="protein sequence ID" value="RKD35043.1"/>
    <property type="molecule type" value="Genomic_DNA"/>
</dbReference>
<proteinExistence type="predicted"/>
<name>A0A419TC47_9FIRM</name>
<feature type="transmembrane region" description="Helical" evidence="1">
    <location>
        <begin position="45"/>
        <end position="64"/>
    </location>
</feature>
<keyword evidence="1" id="KW-0812">Transmembrane</keyword>
<evidence type="ECO:0000256" key="1">
    <source>
        <dbReference type="SAM" id="Phobius"/>
    </source>
</evidence>
<evidence type="ECO:0000313" key="2">
    <source>
        <dbReference type="EMBL" id="RKD35043.1"/>
    </source>
</evidence>
<accession>A0A419TC47</accession>
<keyword evidence="1" id="KW-1133">Transmembrane helix</keyword>
<dbReference type="OrthoDB" id="9933801at2"/>
<organism evidence="2 3">
    <name type="scientific">Lacrimispora algidixylanolytica</name>
    <dbReference type="NCBI Taxonomy" id="94868"/>
    <lineage>
        <taxon>Bacteria</taxon>
        <taxon>Bacillati</taxon>
        <taxon>Bacillota</taxon>
        <taxon>Clostridia</taxon>
        <taxon>Lachnospirales</taxon>
        <taxon>Lachnospiraceae</taxon>
        <taxon>Lacrimispora</taxon>
    </lineage>
</organism>
<dbReference type="RefSeq" id="WP_120194981.1">
    <property type="nucleotide sequence ID" value="NZ_MCIA01000001.1"/>
</dbReference>
<feature type="transmembrane region" description="Helical" evidence="1">
    <location>
        <begin position="12"/>
        <end position="33"/>
    </location>
</feature>
<sequence length="74" mass="8105">MGVSMLDKVINISACVFLLGGVSLSLSIVNLQFKFMSFLGDYKSMFDYTALGLGLLVCIVATQIKKHKKKNSID</sequence>
<dbReference type="Proteomes" id="UP000284277">
    <property type="component" value="Unassembled WGS sequence"/>
</dbReference>
<reference evidence="2 3" key="1">
    <citation type="submission" date="2016-08" db="EMBL/GenBank/DDBJ databases">
        <title>A new outlook on sporulation: Clostridium algidixylanolyticum.</title>
        <authorList>
            <person name="Poppleton D.I."/>
            <person name="Gribaldo S."/>
        </authorList>
    </citation>
    <scope>NUCLEOTIDE SEQUENCE [LARGE SCALE GENOMIC DNA]</scope>
    <source>
        <strain evidence="2 3">SPL73</strain>
    </source>
</reference>
<comment type="caution">
    <text evidence="2">The sequence shown here is derived from an EMBL/GenBank/DDBJ whole genome shotgun (WGS) entry which is preliminary data.</text>
</comment>
<dbReference type="AlphaFoldDB" id="A0A419TC47"/>